<feature type="region of interest" description="Disordered" evidence="1">
    <location>
        <begin position="129"/>
        <end position="212"/>
    </location>
</feature>
<feature type="region of interest" description="Disordered" evidence="1">
    <location>
        <begin position="555"/>
        <end position="750"/>
    </location>
</feature>
<feature type="compositionally biased region" description="Basic and acidic residues" evidence="1">
    <location>
        <begin position="583"/>
        <end position="653"/>
    </location>
</feature>
<gene>
    <name evidence="3" type="ORF">PoB_004984200</name>
</gene>
<feature type="compositionally biased region" description="Polar residues" evidence="1">
    <location>
        <begin position="565"/>
        <end position="580"/>
    </location>
</feature>
<evidence type="ECO:0000259" key="2">
    <source>
        <dbReference type="PROSITE" id="PS00028"/>
    </source>
</evidence>
<feature type="compositionally biased region" description="Basic and acidic residues" evidence="1">
    <location>
        <begin position="704"/>
        <end position="713"/>
    </location>
</feature>
<name>A0AAV4BVH0_9GAST</name>
<feature type="domain" description="C2H2-type" evidence="2">
    <location>
        <begin position="924"/>
        <end position="945"/>
    </location>
</feature>
<evidence type="ECO:0000313" key="3">
    <source>
        <dbReference type="EMBL" id="GFO23337.1"/>
    </source>
</evidence>
<keyword evidence="4" id="KW-1185">Reference proteome</keyword>
<dbReference type="Proteomes" id="UP000735302">
    <property type="component" value="Unassembled WGS sequence"/>
</dbReference>
<organism evidence="3 4">
    <name type="scientific">Plakobranchus ocellatus</name>
    <dbReference type="NCBI Taxonomy" id="259542"/>
    <lineage>
        <taxon>Eukaryota</taxon>
        <taxon>Metazoa</taxon>
        <taxon>Spiralia</taxon>
        <taxon>Lophotrochozoa</taxon>
        <taxon>Mollusca</taxon>
        <taxon>Gastropoda</taxon>
        <taxon>Heterobranchia</taxon>
        <taxon>Euthyneura</taxon>
        <taxon>Panpulmonata</taxon>
        <taxon>Sacoglossa</taxon>
        <taxon>Placobranchoidea</taxon>
        <taxon>Plakobranchidae</taxon>
        <taxon>Plakobranchus</taxon>
    </lineage>
</organism>
<feature type="region of interest" description="Disordered" evidence="1">
    <location>
        <begin position="767"/>
        <end position="813"/>
    </location>
</feature>
<dbReference type="EMBL" id="BLXT01005511">
    <property type="protein sequence ID" value="GFO23337.1"/>
    <property type="molecule type" value="Genomic_DNA"/>
</dbReference>
<feature type="compositionally biased region" description="Polar residues" evidence="1">
    <location>
        <begin position="714"/>
        <end position="724"/>
    </location>
</feature>
<feature type="region of interest" description="Disordered" evidence="1">
    <location>
        <begin position="37"/>
        <end position="69"/>
    </location>
</feature>
<proteinExistence type="predicted"/>
<dbReference type="PROSITE" id="PS00028">
    <property type="entry name" value="ZINC_FINGER_C2H2_1"/>
    <property type="match status" value="1"/>
</dbReference>
<feature type="region of interest" description="Disordered" evidence="1">
    <location>
        <begin position="465"/>
        <end position="512"/>
    </location>
</feature>
<evidence type="ECO:0000313" key="4">
    <source>
        <dbReference type="Proteomes" id="UP000735302"/>
    </source>
</evidence>
<feature type="compositionally biased region" description="Basic and acidic residues" evidence="1">
    <location>
        <begin position="174"/>
        <end position="184"/>
    </location>
</feature>
<dbReference type="InterPro" id="IPR013087">
    <property type="entry name" value="Znf_C2H2_type"/>
</dbReference>
<dbReference type="AlphaFoldDB" id="A0AAV4BVH0"/>
<protein>
    <recommendedName>
        <fullName evidence="2">C2H2-type domain-containing protein</fullName>
    </recommendedName>
</protein>
<sequence length="981" mass="109592">MSDHSEELVGDADDLDLEADVDFSEWASMGEDCEELFPSKLPKTTLPTVSTKQKPQLPQKEPSYKPPATSQIQNALQKIDKTPRKQNNITMKGSSNNTTPKSASILNSAQTTNISKATGLSDIAGAIQSLGPHDSASNLKHSNSKENLQQHQNTANTIVSLKRKTDVAPGTNQEEAKSRKRDQENDILMAIGDADSNNKSASNPVEDRDKSNENLLFSSEELQKLDSSLVNEMMAGVKKQMFLRMAKGDRYVVTFSPVELADLAQESLQDLIESQPNLAFFFNRQGRFKKKKGYAQAYFTLTSEVREFIHKLIYVKLSEQCTEVSVSAIMNGGKNNVQVSFALSSNNKGKLLELLKIGEDPLKNVPTASKVSLQIDKVSTEATSSVLILLFPFASSINFNPTQTKDVGAGYKGLVDVYYLTQEWMDAVMACCSDFKYNGLPVTFVKNKKQKSDVVQEPSPVQQIASDLRKSAESDQPQIETSAGRGGANNSERSRHASSNSNKSGSDNADDDISNMTLDVCAGMMESLDKLKQIGTDNPNVLRILEMQSQLAQLQKSLTKKTKQGSAKSSQDPSTTNNLSGELKGKEVANKLSKEERNKQIERVREEKNKREVEILEAKLQEADQKEKDREEHVKRQLEEEKQRAREFDEKRKSSCAKEMLEEARQKWSQGETRSEAAQKILQSIEERRRDEREVEGELSTADQKMRKSDTRNVPDSGNPSNSESTRHDKSRDGRLQSSSEDWNPAGIQDLGTMSFQDKFQPMASFLENLPGKSTNSRPPVSGPRPSTWAGGSERPGGSAGHHQKRKSDEDGGLHSRLEKFQEELAQKGVVSPVKVGERWRSTVSPDRPLCEGVPVYTEKEYQYRKKAQQGRGFPQEFFIQTTFLPNRRCPVQGCPAAKVFKTEPMFLDHWDMFHKPTMTMRFCHRCSAYFVHTNELHAHLMKAHNISDSILANKMVAEARMKSVSNPSYRDPGKFLAPPV</sequence>
<evidence type="ECO:0000256" key="1">
    <source>
        <dbReference type="SAM" id="MobiDB-lite"/>
    </source>
</evidence>
<reference evidence="3 4" key="1">
    <citation type="journal article" date="2021" name="Elife">
        <title>Chloroplast acquisition without the gene transfer in kleptoplastic sea slugs, Plakobranchus ocellatus.</title>
        <authorList>
            <person name="Maeda T."/>
            <person name="Takahashi S."/>
            <person name="Yoshida T."/>
            <person name="Shimamura S."/>
            <person name="Takaki Y."/>
            <person name="Nagai Y."/>
            <person name="Toyoda A."/>
            <person name="Suzuki Y."/>
            <person name="Arimoto A."/>
            <person name="Ishii H."/>
            <person name="Satoh N."/>
            <person name="Nishiyama T."/>
            <person name="Hasebe M."/>
            <person name="Maruyama T."/>
            <person name="Minagawa J."/>
            <person name="Obokata J."/>
            <person name="Shigenobu S."/>
        </authorList>
    </citation>
    <scope>NUCLEOTIDE SEQUENCE [LARGE SCALE GENOMIC DNA]</scope>
</reference>
<feature type="compositionally biased region" description="Polar residues" evidence="1">
    <location>
        <begin position="497"/>
        <end position="507"/>
    </location>
</feature>
<accession>A0AAV4BVH0</accession>
<feature type="compositionally biased region" description="Polar residues" evidence="1">
    <location>
        <begin position="45"/>
        <end position="56"/>
    </location>
</feature>
<comment type="caution">
    <text evidence="3">The sequence shown here is derived from an EMBL/GenBank/DDBJ whole genome shotgun (WGS) entry which is preliminary data.</text>
</comment>
<feature type="compositionally biased region" description="Basic and acidic residues" evidence="1">
    <location>
        <begin position="725"/>
        <end position="735"/>
    </location>
</feature>
<feature type="compositionally biased region" description="Polar residues" evidence="1">
    <location>
        <begin position="135"/>
        <end position="159"/>
    </location>
</feature>